<evidence type="ECO:0000256" key="7">
    <source>
        <dbReference type="ARBA" id="ARBA00022827"/>
    </source>
</evidence>
<dbReference type="EMBL" id="BAABJM010000002">
    <property type="protein sequence ID" value="GAA5056365.1"/>
    <property type="molecule type" value="Genomic_DNA"/>
</dbReference>
<evidence type="ECO:0000256" key="6">
    <source>
        <dbReference type="ARBA" id="ARBA00022630"/>
    </source>
</evidence>
<dbReference type="Proteomes" id="UP001500603">
    <property type="component" value="Unassembled WGS sequence"/>
</dbReference>
<evidence type="ECO:0000256" key="11">
    <source>
        <dbReference type="ARBA" id="ARBA00029939"/>
    </source>
</evidence>
<evidence type="ECO:0000256" key="12">
    <source>
        <dbReference type="ARBA" id="ARBA00031158"/>
    </source>
</evidence>
<evidence type="ECO:0000256" key="13">
    <source>
        <dbReference type="ARBA" id="ARBA00032493"/>
    </source>
</evidence>
<evidence type="ECO:0000256" key="8">
    <source>
        <dbReference type="ARBA" id="ARBA00022857"/>
    </source>
</evidence>
<evidence type="ECO:0000256" key="3">
    <source>
        <dbReference type="ARBA" id="ARBA00007588"/>
    </source>
</evidence>
<evidence type="ECO:0000313" key="17">
    <source>
        <dbReference type="Proteomes" id="UP001500603"/>
    </source>
</evidence>
<dbReference type="PANTHER" id="PTHR42802:SF1">
    <property type="entry name" value="L-ORNITHINE N(5)-MONOOXYGENASE"/>
    <property type="match status" value="1"/>
</dbReference>
<gene>
    <name evidence="16" type="ORF">GCM10023318_33720</name>
</gene>
<evidence type="ECO:0000256" key="5">
    <source>
        <dbReference type="ARBA" id="ARBA00016406"/>
    </source>
</evidence>
<dbReference type="Pfam" id="PF13434">
    <property type="entry name" value="Lys_Orn_oxgnase"/>
    <property type="match status" value="1"/>
</dbReference>
<keyword evidence="7" id="KW-0274">FAD</keyword>
<comment type="caution">
    <text evidence="16">The sequence shown here is derived from an EMBL/GenBank/DDBJ whole genome shotgun (WGS) entry which is preliminary data.</text>
</comment>
<evidence type="ECO:0000256" key="1">
    <source>
        <dbReference type="ARBA" id="ARBA00001974"/>
    </source>
</evidence>
<dbReference type="PANTHER" id="PTHR42802">
    <property type="entry name" value="MONOOXYGENASE"/>
    <property type="match status" value="1"/>
</dbReference>
<keyword evidence="17" id="KW-1185">Reference proteome</keyword>
<dbReference type="GO" id="GO:0004497">
    <property type="term" value="F:monooxygenase activity"/>
    <property type="evidence" value="ECO:0007669"/>
    <property type="project" value="UniProtKB-KW"/>
</dbReference>
<comment type="cofactor">
    <cofactor evidence="1">
        <name>FAD</name>
        <dbReference type="ChEBI" id="CHEBI:57692"/>
    </cofactor>
</comment>
<dbReference type="SUPFAM" id="SSF51905">
    <property type="entry name" value="FAD/NAD(P)-binding domain"/>
    <property type="match status" value="2"/>
</dbReference>
<dbReference type="InterPro" id="IPR036188">
    <property type="entry name" value="FAD/NAD-bd_sf"/>
</dbReference>
<organism evidence="16 17">
    <name type="scientific">Nocardia callitridis</name>
    <dbReference type="NCBI Taxonomy" id="648753"/>
    <lineage>
        <taxon>Bacteria</taxon>
        <taxon>Bacillati</taxon>
        <taxon>Actinomycetota</taxon>
        <taxon>Actinomycetes</taxon>
        <taxon>Mycobacteriales</taxon>
        <taxon>Nocardiaceae</taxon>
        <taxon>Nocardia</taxon>
    </lineage>
</organism>
<keyword evidence="9" id="KW-0560">Oxidoreductase</keyword>
<dbReference type="InterPro" id="IPR025700">
    <property type="entry name" value="Lys/Orn_oxygenase"/>
</dbReference>
<evidence type="ECO:0000256" key="14">
    <source>
        <dbReference type="ARBA" id="ARBA00032738"/>
    </source>
</evidence>
<dbReference type="EC" id="1.14.13.59" evidence="4"/>
<evidence type="ECO:0000256" key="4">
    <source>
        <dbReference type="ARBA" id="ARBA00013076"/>
    </source>
</evidence>
<accession>A0ABP9KDB7</accession>
<evidence type="ECO:0000256" key="15">
    <source>
        <dbReference type="ARBA" id="ARBA00048407"/>
    </source>
</evidence>
<keyword evidence="6" id="KW-0285">Flavoprotein</keyword>
<keyword evidence="10 16" id="KW-0503">Monooxygenase</keyword>
<evidence type="ECO:0000256" key="2">
    <source>
        <dbReference type="ARBA" id="ARBA00005102"/>
    </source>
</evidence>
<comment type="catalytic activity">
    <reaction evidence="15">
        <text>L-lysine + NADPH + O2 = N(6)-hydroxy-L-lysine + NADP(+) + H2O</text>
        <dbReference type="Rhea" id="RHEA:23228"/>
        <dbReference type="ChEBI" id="CHEBI:15377"/>
        <dbReference type="ChEBI" id="CHEBI:15379"/>
        <dbReference type="ChEBI" id="CHEBI:32551"/>
        <dbReference type="ChEBI" id="CHEBI:57783"/>
        <dbReference type="ChEBI" id="CHEBI:57820"/>
        <dbReference type="ChEBI" id="CHEBI:58349"/>
        <dbReference type="EC" id="1.14.13.59"/>
    </reaction>
</comment>
<evidence type="ECO:0000256" key="9">
    <source>
        <dbReference type="ARBA" id="ARBA00023002"/>
    </source>
</evidence>
<evidence type="ECO:0000313" key="16">
    <source>
        <dbReference type="EMBL" id="GAA5056365.1"/>
    </source>
</evidence>
<reference evidence="17" key="1">
    <citation type="journal article" date="2019" name="Int. J. Syst. Evol. Microbiol.">
        <title>The Global Catalogue of Microorganisms (GCM) 10K type strain sequencing project: providing services to taxonomists for standard genome sequencing and annotation.</title>
        <authorList>
            <consortium name="The Broad Institute Genomics Platform"/>
            <consortium name="The Broad Institute Genome Sequencing Center for Infectious Disease"/>
            <person name="Wu L."/>
            <person name="Ma J."/>
        </authorList>
    </citation>
    <scope>NUCLEOTIDE SEQUENCE [LARGE SCALE GENOMIC DNA]</scope>
    <source>
        <strain evidence="17">JCM 18298</strain>
    </source>
</reference>
<protein>
    <recommendedName>
        <fullName evidence="5">L-lysine N6-monooxygenase MbtG</fullName>
        <ecNumber evidence="4">1.14.13.59</ecNumber>
    </recommendedName>
    <alternativeName>
        <fullName evidence="14">Lysine 6-N-hydroxylase</fullName>
    </alternativeName>
    <alternativeName>
        <fullName evidence="13">Lysine N6-hydroxylase</fullName>
    </alternativeName>
    <alternativeName>
        <fullName evidence="11">Lysine-N-oxygenase</fullName>
    </alternativeName>
    <alternativeName>
        <fullName evidence="12">Mycobactin synthase protein G</fullName>
    </alternativeName>
</protein>
<keyword evidence="8" id="KW-0521">NADP</keyword>
<comment type="pathway">
    <text evidence="2">Siderophore biosynthesis; mycobactin biosynthesis.</text>
</comment>
<name>A0ABP9KDB7_9NOCA</name>
<sequence>MRNTVNGANTQSRVYDLVGVGFGPSNLALATAVHEHNETAAERIDAVFLESKPQFGWHPGMLLPGSAMQISFAKDLATLRDPRSAFTFFNYLHERGRIVDFVNLQTFFPSRREFSDYLQWAADRVAVEVRYATTAVRVDCGEDRVTVTCEGPQGVSTVVAKNVVLGPGLAAVLPEGIAPGPRVFHNHNLLNELGQVPSHPHGRFAVVGAGQSAGEVLRYLHTSYPEAEVHSIFSKFGFTPSDDSPYANRVFDPDTVDRWFGASESVRERMLSYHRSTNYSAVDIELISDLYQREYEESVAQRRRLYVHNASEIERVVEGSDGVTIDLVDLMDRKQTALHVDAVVYATGFRAFDVTSILEFDGAPGASVRPEVGRDYRLLLPDGYECGAYVNGGVEDSHGLSSSLLSIVAVRAADILGSIRTHARAVVG</sequence>
<proteinExistence type="inferred from homology"/>
<evidence type="ECO:0000256" key="10">
    <source>
        <dbReference type="ARBA" id="ARBA00023033"/>
    </source>
</evidence>
<dbReference type="Gene3D" id="3.50.50.60">
    <property type="entry name" value="FAD/NAD(P)-binding domain"/>
    <property type="match status" value="1"/>
</dbReference>
<comment type="similarity">
    <text evidence="3">Belongs to the lysine N(6)-hydroxylase/L-ornithine N(5)-oxygenase family.</text>
</comment>